<evidence type="ECO:0000256" key="3">
    <source>
        <dbReference type="ARBA" id="ARBA00022729"/>
    </source>
</evidence>
<dbReference type="InterPro" id="IPR006127">
    <property type="entry name" value="ZnuA-like"/>
</dbReference>
<dbReference type="EMBL" id="CP023434">
    <property type="protein sequence ID" value="AXY25067.1"/>
    <property type="molecule type" value="Genomic_DNA"/>
</dbReference>
<dbReference type="PANTHER" id="PTHR42953">
    <property type="entry name" value="HIGH-AFFINITY ZINC UPTAKE SYSTEM PROTEIN ZNUA-RELATED"/>
    <property type="match status" value="1"/>
</dbReference>
<evidence type="ECO:0000256" key="2">
    <source>
        <dbReference type="ARBA" id="ARBA00022448"/>
    </source>
</evidence>
<dbReference type="OrthoDB" id="9810636at2"/>
<evidence type="ECO:0000256" key="1">
    <source>
        <dbReference type="ARBA" id="ARBA00011028"/>
    </source>
</evidence>
<dbReference type="InterPro" id="IPR006129">
    <property type="entry name" value="AdhesinB"/>
</dbReference>
<feature type="compositionally biased region" description="Basic and acidic residues" evidence="5">
    <location>
        <begin position="117"/>
        <end position="167"/>
    </location>
</feature>
<name>A0A347WJ10_9LACT</name>
<evidence type="ECO:0000256" key="5">
    <source>
        <dbReference type="SAM" id="MobiDB-lite"/>
    </source>
</evidence>
<keyword evidence="8" id="KW-1185">Reference proteome</keyword>
<dbReference type="Pfam" id="PF01297">
    <property type="entry name" value="ZnuA"/>
    <property type="match status" value="1"/>
</dbReference>
<feature type="signal peptide" evidence="6">
    <location>
        <begin position="1"/>
        <end position="25"/>
    </location>
</feature>
<reference evidence="7 8" key="1">
    <citation type="submission" date="2017-09" db="EMBL/GenBank/DDBJ databases">
        <title>Complete genome sequence of Oxytococcus suis strain ZY16052.</title>
        <authorList>
            <person name="Li F."/>
        </authorList>
    </citation>
    <scope>NUCLEOTIDE SEQUENCE [LARGE SCALE GENOMIC DNA]</scope>
    <source>
        <strain evidence="7 8">ZY16052</strain>
    </source>
</reference>
<evidence type="ECO:0000256" key="6">
    <source>
        <dbReference type="SAM" id="SignalP"/>
    </source>
</evidence>
<keyword evidence="2 4" id="KW-0813">Transport</keyword>
<proteinExistence type="inferred from homology"/>
<dbReference type="RefSeq" id="WP_118989987.1">
    <property type="nucleotide sequence ID" value="NZ_CP023434.1"/>
</dbReference>
<evidence type="ECO:0000313" key="8">
    <source>
        <dbReference type="Proteomes" id="UP000263232"/>
    </source>
</evidence>
<dbReference type="KEGG" id="abae:CL176_02940"/>
<dbReference type="PRINTS" id="PR00691">
    <property type="entry name" value="ADHESINB"/>
</dbReference>
<evidence type="ECO:0000256" key="4">
    <source>
        <dbReference type="RuleBase" id="RU003512"/>
    </source>
</evidence>
<dbReference type="AlphaFoldDB" id="A0A347WJ10"/>
<comment type="similarity">
    <text evidence="1 4">Belongs to the bacterial solute-binding protein 9 family.</text>
</comment>
<dbReference type="Gene3D" id="3.40.50.1980">
    <property type="entry name" value="Nitrogenase molybdenum iron protein domain"/>
    <property type="match status" value="3"/>
</dbReference>
<sequence length="434" mass="47239">MKPFIQKILLTALTLGALSPLQAVSAQEPLKVVTSFYPMYEFTKAVGGDRVEVDMLVKGGSAPHGYEPSAGDIAAVSSADVFVYSSDEMEYWAQSLLGSVDNPDLVVIKASDNALAGHDHADDGHGEPAEGHDHDHEHDHAHEHEHEAEGEDAHNHEHETSEDAHDHSEAANGDITVKGVADHYHTGDVVTLQAETALADVAAWQWQSRANDSEDWQNLEGQTEPLLEKEAGEGSIQYQVQALDGDGHVLATSTPVDIHVDNHGELDPHTWLDPVAVQDQIDRIQAGLSEADPEGAETFAHNASTFKKELDQLDSEYRQAFEGAQQRTFVVQHEAFGHLAERYNLEQISVGGLSTEVEPSPARIGEITSLIKDLDISVIYYQEGGNTSIAQTIAAETNTDIAQLYDLEVAPQEGQLSYLDAMRANLEALQLTIK</sequence>
<dbReference type="PRINTS" id="PR00690">
    <property type="entry name" value="ADHESNFAMILY"/>
</dbReference>
<feature type="region of interest" description="Disordered" evidence="5">
    <location>
        <begin position="116"/>
        <end position="167"/>
    </location>
</feature>
<organism evidence="7 8">
    <name type="scientific">Suicoccus acidiformans</name>
    <dbReference type="NCBI Taxonomy" id="2036206"/>
    <lineage>
        <taxon>Bacteria</taxon>
        <taxon>Bacillati</taxon>
        <taxon>Bacillota</taxon>
        <taxon>Bacilli</taxon>
        <taxon>Lactobacillales</taxon>
        <taxon>Aerococcaceae</taxon>
        <taxon>Suicoccus</taxon>
    </lineage>
</organism>
<gene>
    <name evidence="7" type="ORF">CL176_02940</name>
</gene>
<keyword evidence="3 6" id="KW-0732">Signal</keyword>
<dbReference type="PANTHER" id="PTHR42953:SF3">
    <property type="entry name" value="HIGH-AFFINITY ZINC UPTAKE SYSTEM PROTEIN ZNUA"/>
    <property type="match status" value="1"/>
</dbReference>
<dbReference type="Proteomes" id="UP000263232">
    <property type="component" value="Chromosome"/>
</dbReference>
<dbReference type="InterPro" id="IPR050492">
    <property type="entry name" value="Bact_metal-bind_prot9"/>
</dbReference>
<dbReference type="SUPFAM" id="SSF53807">
    <property type="entry name" value="Helical backbone' metal receptor"/>
    <property type="match status" value="1"/>
</dbReference>
<accession>A0A347WJ10</accession>
<dbReference type="InterPro" id="IPR006128">
    <property type="entry name" value="Lipoprotein_PsaA-like"/>
</dbReference>
<feature type="chain" id="PRO_5038489474" evidence="6">
    <location>
        <begin position="26"/>
        <end position="434"/>
    </location>
</feature>
<protein>
    <submittedName>
        <fullName evidence="7">Mn2+/Zn2+ ABC transporter substrate-binding protein</fullName>
    </submittedName>
</protein>
<dbReference type="GO" id="GO:0007155">
    <property type="term" value="P:cell adhesion"/>
    <property type="evidence" value="ECO:0007669"/>
    <property type="project" value="InterPro"/>
</dbReference>
<dbReference type="GO" id="GO:0046872">
    <property type="term" value="F:metal ion binding"/>
    <property type="evidence" value="ECO:0007669"/>
    <property type="project" value="InterPro"/>
</dbReference>
<dbReference type="GO" id="GO:0030001">
    <property type="term" value="P:metal ion transport"/>
    <property type="evidence" value="ECO:0007669"/>
    <property type="project" value="InterPro"/>
</dbReference>
<evidence type="ECO:0000313" key="7">
    <source>
        <dbReference type="EMBL" id="AXY25067.1"/>
    </source>
</evidence>